<keyword evidence="2" id="KW-1185">Reference proteome</keyword>
<dbReference type="OrthoDB" id="978006at2"/>
<proteinExistence type="predicted"/>
<accession>A0A7K1LTE9</accession>
<gene>
    <name evidence="1" type="ORF">FLP08_14920</name>
</gene>
<evidence type="ECO:0000313" key="1">
    <source>
        <dbReference type="EMBL" id="MUP43871.1"/>
    </source>
</evidence>
<comment type="caution">
    <text evidence="1">The sequence shown here is derived from an EMBL/GenBank/DDBJ whole genome shotgun (WGS) entry which is preliminary data.</text>
</comment>
<organism evidence="1 2">
    <name type="scientific">Christiangramia aestuarii</name>
    <dbReference type="NCBI Taxonomy" id="1028746"/>
    <lineage>
        <taxon>Bacteria</taxon>
        <taxon>Pseudomonadati</taxon>
        <taxon>Bacteroidota</taxon>
        <taxon>Flavobacteriia</taxon>
        <taxon>Flavobacteriales</taxon>
        <taxon>Flavobacteriaceae</taxon>
        <taxon>Christiangramia</taxon>
    </lineage>
</organism>
<name>A0A7K1LTE9_9FLAO</name>
<dbReference type="Proteomes" id="UP000460416">
    <property type="component" value="Unassembled WGS sequence"/>
</dbReference>
<sequence>MVLRNFFLLIILFGSLTYGQNITSNNQLYVVSNYGVVKNIPEGQLRTFYAKGSPYHSDDFKNGKIINTETLKEENARLRYDILYDRIQIRIGNTSKYRFLPKRKDIAYVIGGSKFIYGEYQNEKGKKISGYFEEIYINDNLKLLGVHKVDIIPAKLAVTGYEKPKKAELVQEKHYYIMDLDGKVKEVKLKKNNIRNVLNHREVDDYLDSNKIKNENDLIRLLEILNS</sequence>
<evidence type="ECO:0000313" key="2">
    <source>
        <dbReference type="Proteomes" id="UP000460416"/>
    </source>
</evidence>
<protein>
    <submittedName>
        <fullName evidence="1">Uncharacterized protein</fullName>
    </submittedName>
</protein>
<dbReference type="EMBL" id="VJVW01000008">
    <property type="protein sequence ID" value="MUP43871.1"/>
    <property type="molecule type" value="Genomic_DNA"/>
</dbReference>
<dbReference type="AlphaFoldDB" id="A0A7K1LTE9"/>
<reference evidence="1 2" key="1">
    <citation type="submission" date="2019-07" db="EMBL/GenBank/DDBJ databases">
        <title>Gramella aestuarii sp. nov., isolated from a tidal flat, and emended description of Gramella echinicola.</title>
        <authorList>
            <person name="Liu L."/>
        </authorList>
    </citation>
    <scope>NUCLEOTIDE SEQUENCE [LARGE SCALE GENOMIC DNA]</scope>
    <source>
        <strain evidence="1 2">BS12</strain>
    </source>
</reference>
<dbReference type="RefSeq" id="WP_156277929.1">
    <property type="nucleotide sequence ID" value="NZ_BAABGI010000005.1"/>
</dbReference>